<dbReference type="AlphaFoldDB" id="A0A0D1CPG7"/>
<protein>
    <recommendedName>
        <fullName evidence="2 11">Alkaline phosphatase</fullName>
        <ecNumber evidence="2 11">3.1.3.1</ecNumber>
    </recommendedName>
</protein>
<feature type="binding site" evidence="9">
    <location>
        <position position="362"/>
    </location>
    <ligand>
        <name>Zn(2+)</name>
        <dbReference type="ChEBI" id="CHEBI:29105"/>
        <label>2</label>
    </ligand>
</feature>
<dbReference type="Proteomes" id="UP000000561">
    <property type="component" value="Chromosome 9"/>
</dbReference>
<dbReference type="EC" id="3.1.3.1" evidence="2 11"/>
<dbReference type="PRINTS" id="PR00113">
    <property type="entry name" value="ALKPHPHTASE"/>
</dbReference>
<keyword evidence="14" id="KW-1185">Reference proteome</keyword>
<sequence length="628" mass="68085">MDLDSKLPRPASAVDSSARRHRAQETSSQRYIRLRAAAYLSNVFKAALLLLTLLALHRESFDYVSDIASGVWHWPWSPRPVKTNIILMISDGYGPASLTFTRHFAQALNNDTDSESPFQLPLDTILVGTHRSRSSSSLITDSAAGATAFSCAKKSYNGAIGVTSDGNACGTVFEAAKRKGLLTGVVVTSRLTDATPAAFISHAASRAEEPLIASQMIGGNKNPLGQRTLDLAIGGGGCAFLPNSTIVSCRQDDEDTVEYAKQLGWDVRLAFPSNTSADSLYSQLHSSDELFGTASGRSKPQLPFMALLAPVNTPYEIDRVNIPAPLPLKPLSHYASKALELLSTSDQNDKGFILMIEGSQIDLCAHNNDPACHAREALAYHDTIALVKQFVDQHNSKSERTLLISTSDHETGGVTLGRQLSLDYPNYAYYPERLLNAKHSTPILTAVLIDFVRSETGKVASRDGKVSESLVRHFIRDKILGESGLGFSGKVQGGKPTEVEIEAVWKVVKDEILTVQDESTLYQASAYLRQSHNTAHRADGISRSLNWMGPVPGVNLDGIRRVISDIAARRAEIGFSTSGHTGIDINVYAYGAETHRLVGNQDNTNIGVVIKDILALDLEAVTRDLNKS</sequence>
<dbReference type="RefSeq" id="XP_011390069.1">
    <property type="nucleotide sequence ID" value="XM_011391767.1"/>
</dbReference>
<dbReference type="VEuPathDB" id="FungiDB:UMAG_10574"/>
<comment type="cofactor">
    <cofactor evidence="9">
        <name>Zn(2+)</name>
        <dbReference type="ChEBI" id="CHEBI:29105"/>
    </cofactor>
    <text evidence="9">Binds 2 Zn(2+) ions.</text>
</comment>
<accession>A0A0D1CPG7</accession>
<dbReference type="InterPro" id="IPR017850">
    <property type="entry name" value="Alkaline_phosphatase_core_sf"/>
</dbReference>
<keyword evidence="3" id="KW-0597">Phosphoprotein</keyword>
<dbReference type="EMBL" id="CM003148">
    <property type="protein sequence ID" value="KIS68493.1"/>
    <property type="molecule type" value="Genomic_DNA"/>
</dbReference>
<evidence type="ECO:0000256" key="2">
    <source>
        <dbReference type="ARBA" id="ARBA00012647"/>
    </source>
</evidence>
<evidence type="ECO:0000256" key="3">
    <source>
        <dbReference type="ARBA" id="ARBA00022553"/>
    </source>
</evidence>
<dbReference type="Pfam" id="PF00245">
    <property type="entry name" value="Alk_phosphatase"/>
    <property type="match status" value="1"/>
</dbReference>
<comment type="catalytic activity">
    <reaction evidence="11">
        <text>a phosphate monoester + H2O = an alcohol + phosphate</text>
        <dbReference type="Rhea" id="RHEA:15017"/>
        <dbReference type="ChEBI" id="CHEBI:15377"/>
        <dbReference type="ChEBI" id="CHEBI:30879"/>
        <dbReference type="ChEBI" id="CHEBI:43474"/>
        <dbReference type="ChEBI" id="CHEBI:67140"/>
        <dbReference type="EC" id="3.1.3.1"/>
    </reaction>
</comment>
<keyword evidence="4 9" id="KW-0479">Metal-binding</keyword>
<feature type="binding site" evidence="9">
    <location>
        <position position="366"/>
    </location>
    <ligand>
        <name>Zn(2+)</name>
        <dbReference type="ChEBI" id="CHEBI:29105"/>
        <label>2</label>
    </ligand>
</feature>
<dbReference type="GO" id="GO:0046872">
    <property type="term" value="F:metal ion binding"/>
    <property type="evidence" value="ECO:0007669"/>
    <property type="project" value="UniProtKB-KW"/>
</dbReference>
<evidence type="ECO:0000256" key="12">
    <source>
        <dbReference type="SAM" id="MobiDB-lite"/>
    </source>
</evidence>
<keyword evidence="6 9" id="KW-0862">Zinc</keyword>
<evidence type="ECO:0000256" key="4">
    <source>
        <dbReference type="ARBA" id="ARBA00022723"/>
    </source>
</evidence>
<dbReference type="InterPro" id="IPR018299">
    <property type="entry name" value="Alkaline_phosphatase_AS"/>
</dbReference>
<dbReference type="OMA" id="QIDLCAH"/>
<dbReference type="SMART" id="SM00098">
    <property type="entry name" value="alkPPc"/>
    <property type="match status" value="1"/>
</dbReference>
<evidence type="ECO:0000256" key="5">
    <source>
        <dbReference type="ARBA" id="ARBA00022801"/>
    </source>
</evidence>
<evidence type="ECO:0000256" key="11">
    <source>
        <dbReference type="RuleBase" id="RU003947"/>
    </source>
</evidence>
<dbReference type="GeneID" id="23566585"/>
<evidence type="ECO:0000256" key="10">
    <source>
        <dbReference type="RuleBase" id="RU003946"/>
    </source>
</evidence>
<dbReference type="STRING" id="237631.A0A0D1CPG7"/>
<dbReference type="PROSITE" id="PS00123">
    <property type="entry name" value="ALKALINE_PHOSPHATASE"/>
    <property type="match status" value="1"/>
</dbReference>
<dbReference type="GO" id="GO:0000329">
    <property type="term" value="C:fungal-type vacuole membrane"/>
    <property type="evidence" value="ECO:0000318"/>
    <property type="project" value="GO_Central"/>
</dbReference>
<dbReference type="KEGG" id="uma:UMAG_10574"/>
<dbReference type="GO" id="GO:0004035">
    <property type="term" value="F:alkaline phosphatase activity"/>
    <property type="evidence" value="ECO:0000318"/>
    <property type="project" value="GO_Central"/>
</dbReference>
<dbReference type="OrthoDB" id="5818554at2759"/>
<feature type="binding site" evidence="9">
    <location>
        <position position="195"/>
    </location>
    <ligand>
        <name>Mg(2+)</name>
        <dbReference type="ChEBI" id="CHEBI:18420"/>
    </ligand>
</feature>
<dbReference type="PANTHER" id="PTHR11596">
    <property type="entry name" value="ALKALINE PHOSPHATASE"/>
    <property type="match status" value="1"/>
</dbReference>
<dbReference type="PANTHER" id="PTHR11596:SF5">
    <property type="entry name" value="ALKALINE PHOSPHATASE"/>
    <property type="match status" value="1"/>
</dbReference>
<name>A0A0D1CPG7_MYCMD</name>
<keyword evidence="5 11" id="KW-0378">Hydrolase</keyword>
<evidence type="ECO:0000256" key="8">
    <source>
        <dbReference type="PIRSR" id="PIRSR601952-1"/>
    </source>
</evidence>
<feature type="binding site" evidence="9">
    <location>
        <position position="91"/>
    </location>
    <ligand>
        <name>Mg(2+)</name>
        <dbReference type="ChEBI" id="CHEBI:18420"/>
    </ligand>
</feature>
<feature type="active site" description="Phosphoserine intermediate" evidence="8">
    <location>
        <position position="142"/>
    </location>
</feature>
<dbReference type="CDD" id="cd16012">
    <property type="entry name" value="ALP"/>
    <property type="match status" value="1"/>
</dbReference>
<feature type="region of interest" description="Disordered" evidence="12">
    <location>
        <begin position="1"/>
        <end position="22"/>
    </location>
</feature>
<feature type="binding site" evidence="9">
    <location>
        <position position="357"/>
    </location>
    <ligand>
        <name>Mg(2+)</name>
        <dbReference type="ChEBI" id="CHEBI:18420"/>
    </ligand>
</feature>
<reference evidence="13 14" key="1">
    <citation type="journal article" date="2006" name="Nature">
        <title>Insights from the genome of the biotrophic fungal plant pathogen Ustilago maydis.</title>
        <authorList>
            <person name="Kamper J."/>
            <person name="Kahmann R."/>
            <person name="Bolker M."/>
            <person name="Ma L.J."/>
            <person name="Brefort T."/>
            <person name="Saville B.J."/>
            <person name="Banuett F."/>
            <person name="Kronstad J.W."/>
            <person name="Gold S.E."/>
            <person name="Muller O."/>
            <person name="Perlin M.H."/>
            <person name="Wosten H.A."/>
            <person name="de Vries R."/>
            <person name="Ruiz-Herrera J."/>
            <person name="Reynaga-Pena C.G."/>
            <person name="Snetselaar K."/>
            <person name="McCann M."/>
            <person name="Perez-Martin J."/>
            <person name="Feldbrugge M."/>
            <person name="Basse C.W."/>
            <person name="Steinberg G."/>
            <person name="Ibeas J.I."/>
            <person name="Holloman W."/>
            <person name="Guzman P."/>
            <person name="Farman M."/>
            <person name="Stajich J.E."/>
            <person name="Sentandreu R."/>
            <person name="Gonzalez-Prieto J.M."/>
            <person name="Kennell J.C."/>
            <person name="Molina L."/>
            <person name="Schirawski J."/>
            <person name="Mendoza-Mendoza A."/>
            <person name="Greilinger D."/>
            <person name="Munch K."/>
            <person name="Rossel N."/>
            <person name="Scherer M."/>
            <person name="Vranes M."/>
            <person name="Ladendorf O."/>
            <person name="Vincon V."/>
            <person name="Fuchs U."/>
            <person name="Sandrock B."/>
            <person name="Meng S."/>
            <person name="Ho E.C."/>
            <person name="Cahill M.J."/>
            <person name="Boyce K.J."/>
            <person name="Klose J."/>
            <person name="Klosterman S.J."/>
            <person name="Deelstra H.J."/>
            <person name="Ortiz-Castellanos L."/>
            <person name="Li W."/>
            <person name="Sanchez-Alonso P."/>
            <person name="Schreier P.H."/>
            <person name="Hauser-Hahn I."/>
            <person name="Vaupel M."/>
            <person name="Koopmann E."/>
            <person name="Friedrich G."/>
            <person name="Voss H."/>
            <person name="Schluter T."/>
            <person name="Margolis J."/>
            <person name="Platt D."/>
            <person name="Swimmer C."/>
            <person name="Gnirke A."/>
            <person name="Chen F."/>
            <person name="Vysotskaia V."/>
            <person name="Mannhaupt G."/>
            <person name="Guldener U."/>
            <person name="Munsterkotter M."/>
            <person name="Haase D."/>
            <person name="Oesterheld M."/>
            <person name="Mewes H.W."/>
            <person name="Mauceli E.W."/>
            <person name="DeCaprio D."/>
            <person name="Wade C.M."/>
            <person name="Butler J."/>
            <person name="Young S."/>
            <person name="Jaffe D.B."/>
            <person name="Calvo S."/>
            <person name="Nusbaum C."/>
            <person name="Galagan J."/>
            <person name="Birren B.W."/>
        </authorList>
    </citation>
    <scope>NUCLEOTIDE SEQUENCE [LARGE SCALE GENOMIC DNA]</scope>
    <source>
        <strain evidence="14">DSM 14603 / FGSC 9021 / UM521</strain>
    </source>
</reference>
<dbReference type="InParanoid" id="A0A0D1CPG7"/>
<feature type="binding site" evidence="9">
    <location>
        <position position="408"/>
    </location>
    <ligand>
        <name>Zn(2+)</name>
        <dbReference type="ChEBI" id="CHEBI:29105"/>
        <label>2</label>
    </ligand>
</feature>
<dbReference type="eggNOG" id="KOG4126">
    <property type="taxonomic scope" value="Eukaryota"/>
</dbReference>
<evidence type="ECO:0000256" key="6">
    <source>
        <dbReference type="ARBA" id="ARBA00022833"/>
    </source>
</evidence>
<dbReference type="SUPFAM" id="SSF53649">
    <property type="entry name" value="Alkaline phosphatase-like"/>
    <property type="match status" value="1"/>
</dbReference>
<dbReference type="FunCoup" id="A0A0D1CPG7">
    <property type="interactions" value="98"/>
</dbReference>
<keyword evidence="7 9" id="KW-0460">Magnesium</keyword>
<feature type="binding site" evidence="9">
    <location>
        <position position="580"/>
    </location>
    <ligand>
        <name>Zn(2+)</name>
        <dbReference type="ChEBI" id="CHEBI:29105"/>
        <label>2</label>
    </ligand>
</feature>
<gene>
    <name evidence="13" type="ORF">UMAG_10574</name>
</gene>
<evidence type="ECO:0000256" key="7">
    <source>
        <dbReference type="ARBA" id="ARBA00022842"/>
    </source>
</evidence>
<feature type="binding site" evidence="9">
    <location>
        <position position="409"/>
    </location>
    <ligand>
        <name>Zn(2+)</name>
        <dbReference type="ChEBI" id="CHEBI:29105"/>
        <label>2</label>
    </ligand>
</feature>
<evidence type="ECO:0000256" key="1">
    <source>
        <dbReference type="ARBA" id="ARBA00005984"/>
    </source>
</evidence>
<proteinExistence type="inferred from homology"/>
<dbReference type="InterPro" id="IPR001952">
    <property type="entry name" value="Alkaline_phosphatase"/>
</dbReference>
<dbReference type="Gene3D" id="3.40.720.10">
    <property type="entry name" value="Alkaline Phosphatase, subunit A"/>
    <property type="match status" value="1"/>
</dbReference>
<comment type="cofactor">
    <cofactor evidence="9">
        <name>Mg(2+)</name>
        <dbReference type="ChEBI" id="CHEBI:18420"/>
    </cofactor>
    <text evidence="9">Binds 1 Mg(2+) ion.</text>
</comment>
<feature type="binding site" evidence="9">
    <location>
        <position position="91"/>
    </location>
    <ligand>
        <name>Zn(2+)</name>
        <dbReference type="ChEBI" id="CHEBI:29105"/>
        <label>2</label>
    </ligand>
</feature>
<comment type="similarity">
    <text evidence="1 10">Belongs to the alkaline phosphatase family.</text>
</comment>
<evidence type="ECO:0000313" key="14">
    <source>
        <dbReference type="Proteomes" id="UP000000561"/>
    </source>
</evidence>
<organism evidence="13 14">
    <name type="scientific">Mycosarcoma maydis</name>
    <name type="common">Corn smut fungus</name>
    <name type="synonym">Ustilago maydis</name>
    <dbReference type="NCBI Taxonomy" id="5270"/>
    <lineage>
        <taxon>Eukaryota</taxon>
        <taxon>Fungi</taxon>
        <taxon>Dikarya</taxon>
        <taxon>Basidiomycota</taxon>
        <taxon>Ustilaginomycotina</taxon>
        <taxon>Ustilaginomycetes</taxon>
        <taxon>Ustilaginales</taxon>
        <taxon>Ustilaginaceae</taxon>
        <taxon>Mycosarcoma</taxon>
    </lineage>
</organism>
<evidence type="ECO:0000313" key="13">
    <source>
        <dbReference type="EMBL" id="KIS68493.1"/>
    </source>
</evidence>
<evidence type="ECO:0000256" key="9">
    <source>
        <dbReference type="PIRSR" id="PIRSR601952-2"/>
    </source>
</evidence>
<feature type="binding site" evidence="9">
    <location>
        <position position="193"/>
    </location>
    <ligand>
        <name>Mg(2+)</name>
        <dbReference type="ChEBI" id="CHEBI:18420"/>
    </ligand>
</feature>